<keyword evidence="3" id="KW-1185">Reference proteome</keyword>
<dbReference type="Proteomes" id="UP000029500">
    <property type="component" value="Chromosome"/>
</dbReference>
<evidence type="ECO:0000313" key="2">
    <source>
        <dbReference type="EMBL" id="AIQ69310.1"/>
    </source>
</evidence>
<gene>
    <name evidence="2" type="ORF">PGRAT_18010</name>
</gene>
<dbReference type="EMBL" id="CP009287">
    <property type="protein sequence ID" value="AIQ69310.1"/>
    <property type="molecule type" value="Genomic_DNA"/>
</dbReference>
<accession>A0A089MAB5</accession>
<evidence type="ECO:0000313" key="3">
    <source>
        <dbReference type="Proteomes" id="UP000029500"/>
    </source>
</evidence>
<name>A0A089MAB5_9BACL</name>
<sequence length="119" mass="13669">MKIESIQKEQQGYILCRPDDHPLRTEQDVLDLISVCFEHNSYKLLLHEGTLSDEFYNLRTGLAGTALQKLINYHIKAAAVIRTEETTQGRFKELLTELNKGEDFRVFVSETEALAWLLG</sequence>
<proteinExistence type="predicted"/>
<evidence type="ECO:0000259" key="1">
    <source>
        <dbReference type="Pfam" id="PF13788"/>
    </source>
</evidence>
<dbReference type="Pfam" id="PF13788">
    <property type="entry name" value="DUF4180"/>
    <property type="match status" value="1"/>
</dbReference>
<dbReference type="KEGG" id="pgm:PGRAT_18010"/>
<dbReference type="AlphaFoldDB" id="A0A089MAB5"/>
<feature type="domain" description="DUF4180" evidence="1">
    <location>
        <begin position="10"/>
        <end position="117"/>
    </location>
</feature>
<dbReference type="HOGENOM" id="CLU_151995_2_1_9"/>
<dbReference type="InterPro" id="IPR025438">
    <property type="entry name" value="DUF4180"/>
</dbReference>
<dbReference type="eggNOG" id="COG1695">
    <property type="taxonomic scope" value="Bacteria"/>
</dbReference>
<dbReference type="RefSeq" id="WP_025707566.1">
    <property type="nucleotide sequence ID" value="NZ_CP009287.1"/>
</dbReference>
<dbReference type="OrthoDB" id="8595425at2"/>
<protein>
    <recommendedName>
        <fullName evidence="1">DUF4180 domain-containing protein</fullName>
    </recommendedName>
</protein>
<dbReference type="STRING" id="189425.PGRAT_18010"/>
<reference evidence="2 3" key="1">
    <citation type="submission" date="2014-08" db="EMBL/GenBank/DDBJ databases">
        <title>Comparative genomics of the Paenibacillus odorifer group.</title>
        <authorList>
            <person name="den Bakker H.C."/>
            <person name="Tsai Y.-C."/>
            <person name="Martin N."/>
            <person name="Korlach J."/>
            <person name="Wiedmann M."/>
        </authorList>
    </citation>
    <scope>NUCLEOTIDE SEQUENCE [LARGE SCALE GENOMIC DNA]</scope>
    <source>
        <strain evidence="2 3">DSM 15220</strain>
    </source>
</reference>
<organism evidence="2 3">
    <name type="scientific">Paenibacillus graminis</name>
    <dbReference type="NCBI Taxonomy" id="189425"/>
    <lineage>
        <taxon>Bacteria</taxon>
        <taxon>Bacillati</taxon>
        <taxon>Bacillota</taxon>
        <taxon>Bacilli</taxon>
        <taxon>Bacillales</taxon>
        <taxon>Paenibacillaceae</taxon>
        <taxon>Paenibacillus</taxon>
    </lineage>
</organism>